<keyword evidence="2" id="KW-1185">Reference proteome</keyword>
<dbReference type="EMBL" id="JBDODL010004976">
    <property type="protein sequence ID" value="MES1923169.1"/>
    <property type="molecule type" value="Genomic_DNA"/>
</dbReference>
<comment type="caution">
    <text evidence="1">The sequence shown here is derived from an EMBL/GenBank/DDBJ whole genome shotgun (WGS) entry which is preliminary data.</text>
</comment>
<dbReference type="Proteomes" id="UP001439008">
    <property type="component" value="Unassembled WGS sequence"/>
</dbReference>
<protein>
    <submittedName>
        <fullName evidence="1">Uncharacterized protein</fullName>
    </submittedName>
</protein>
<reference evidence="1 2" key="1">
    <citation type="journal article" date="2024" name="BMC Biol.">
        <title>Comparative genomics of Ascetosporea gives new insight into the evolutionary basis for animal parasitism in Rhizaria.</title>
        <authorList>
            <person name="Hiltunen Thoren M."/>
            <person name="Onut-Brannstrom I."/>
            <person name="Alfjorden A."/>
            <person name="Peckova H."/>
            <person name="Swords F."/>
            <person name="Hooper C."/>
            <person name="Holzer A.S."/>
            <person name="Bass D."/>
            <person name="Burki F."/>
        </authorList>
    </citation>
    <scope>NUCLEOTIDE SEQUENCE [LARGE SCALE GENOMIC DNA]</scope>
    <source>
        <strain evidence="1">20-A016</strain>
    </source>
</reference>
<gene>
    <name evidence="1" type="ORF">MHBO_004714</name>
</gene>
<organism evidence="1 2">
    <name type="scientific">Bonamia ostreae</name>
    <dbReference type="NCBI Taxonomy" id="126728"/>
    <lineage>
        <taxon>Eukaryota</taxon>
        <taxon>Sar</taxon>
        <taxon>Rhizaria</taxon>
        <taxon>Endomyxa</taxon>
        <taxon>Ascetosporea</taxon>
        <taxon>Haplosporida</taxon>
        <taxon>Bonamia</taxon>
    </lineage>
</organism>
<name>A0ABV2AU67_9EUKA</name>
<feature type="non-terminal residue" evidence="1">
    <location>
        <position position="161"/>
    </location>
</feature>
<proteinExistence type="predicted"/>
<evidence type="ECO:0000313" key="2">
    <source>
        <dbReference type="Proteomes" id="UP001439008"/>
    </source>
</evidence>
<accession>A0ABV2AU67</accession>
<evidence type="ECO:0000313" key="1">
    <source>
        <dbReference type="EMBL" id="MES1923169.1"/>
    </source>
</evidence>
<sequence>MLDEIKEEYESKINDMKSEFTRTQNYQTVKNSARSILSSMNPIVSSNDVIARNREADFLSKLEKYDYQIGDDGMTLVLNKETGERMEDPHGNPFKFEDIVKEEAALYYDFKAQNNKGSAGNEKGSGGGSGVKVPTNETEFYEMIADAQDAESRAEIRAAWD</sequence>